<reference evidence="1 4" key="3">
    <citation type="journal article" date="2022" name="G3 (Bethesda)">
        <title>Whole-genome sequence and methylome profiling of the almond [Prunus dulcis (Mill.) D.A. Webb] cultivar 'Nonpareil'.</title>
        <authorList>
            <person name="D'Amico-Willman K.M."/>
            <person name="Ouma W.Z."/>
            <person name="Meulia T."/>
            <person name="Sideli G.M."/>
            <person name="Gradziel T.M."/>
            <person name="Fresnedo-Ramirez J."/>
        </authorList>
    </citation>
    <scope>NUCLEOTIDE SEQUENCE [LARGE SCALE GENOMIC DNA]</scope>
    <source>
        <strain evidence="1">Clone GOH B32 T37-40</strain>
    </source>
</reference>
<proteinExistence type="predicted"/>
<name>A0A5E4GM02_PRUDU</name>
<dbReference type="Gramene" id="VVA40760">
    <property type="protein sequence ID" value="VVA40760"/>
    <property type="gene ID" value="Prudul26B017920"/>
</dbReference>
<dbReference type="EMBL" id="JAJFAZ020000007">
    <property type="protein sequence ID" value="KAI5317431.1"/>
    <property type="molecule type" value="Genomic_DNA"/>
</dbReference>
<dbReference type="InParanoid" id="A0A5E4GM02"/>
<keyword evidence="4" id="KW-1185">Reference proteome</keyword>
<evidence type="ECO:0000313" key="1">
    <source>
        <dbReference type="EMBL" id="KAI5317431.1"/>
    </source>
</evidence>
<dbReference type="Proteomes" id="UP000327085">
    <property type="component" value="Unassembled WGS sequence"/>
</dbReference>
<evidence type="ECO:0000313" key="3">
    <source>
        <dbReference type="Proteomes" id="UP000327085"/>
    </source>
</evidence>
<protein>
    <submittedName>
        <fullName evidence="2">Uncharacterized protein</fullName>
    </submittedName>
</protein>
<accession>A0A5E4GM02</accession>
<evidence type="ECO:0000313" key="4">
    <source>
        <dbReference type="Proteomes" id="UP001054821"/>
    </source>
</evidence>
<evidence type="ECO:0000313" key="2">
    <source>
        <dbReference type="EMBL" id="VVA40760.1"/>
    </source>
</evidence>
<reference evidence="3" key="2">
    <citation type="journal article" date="2020" name="Plant J.">
        <title>Transposons played a major role in the diversification between the closely related almond and peach genomes: results from the almond genome sequence.</title>
        <authorList>
            <person name="Alioto T."/>
            <person name="Alexiou K.G."/>
            <person name="Bardil A."/>
            <person name="Barteri F."/>
            <person name="Castanera R."/>
            <person name="Cruz F."/>
            <person name="Dhingra A."/>
            <person name="Duval H."/>
            <person name="Fernandez I Marti A."/>
            <person name="Frias L."/>
            <person name="Galan B."/>
            <person name="Garcia J.L."/>
            <person name="Howad W."/>
            <person name="Gomez-Garrido J."/>
            <person name="Gut M."/>
            <person name="Julca I."/>
            <person name="Morata J."/>
            <person name="Puigdomenech P."/>
            <person name="Ribeca P."/>
            <person name="Rubio Cabetas M.J."/>
            <person name="Vlasova A."/>
            <person name="Wirthensohn M."/>
            <person name="Garcia-Mas J."/>
            <person name="Gabaldon T."/>
            <person name="Casacuberta J.M."/>
            <person name="Arus P."/>
        </authorList>
    </citation>
    <scope>NUCLEOTIDE SEQUENCE [LARGE SCALE GENOMIC DNA]</scope>
    <source>
        <strain evidence="3">cv. Texas</strain>
    </source>
</reference>
<dbReference type="AlphaFoldDB" id="A0A5E4GM02"/>
<gene>
    <name evidence="2" type="ORF">ALMOND_2B017920</name>
    <name evidence="1" type="ORF">L3X38_037138</name>
</gene>
<dbReference type="Proteomes" id="UP001054821">
    <property type="component" value="Chromosome 7"/>
</dbReference>
<organism evidence="2 3">
    <name type="scientific">Prunus dulcis</name>
    <name type="common">Almond</name>
    <name type="synonym">Amygdalus dulcis</name>
    <dbReference type="NCBI Taxonomy" id="3755"/>
    <lineage>
        <taxon>Eukaryota</taxon>
        <taxon>Viridiplantae</taxon>
        <taxon>Streptophyta</taxon>
        <taxon>Embryophyta</taxon>
        <taxon>Tracheophyta</taxon>
        <taxon>Spermatophyta</taxon>
        <taxon>Magnoliopsida</taxon>
        <taxon>eudicotyledons</taxon>
        <taxon>Gunneridae</taxon>
        <taxon>Pentapetalae</taxon>
        <taxon>rosids</taxon>
        <taxon>fabids</taxon>
        <taxon>Rosales</taxon>
        <taxon>Rosaceae</taxon>
        <taxon>Amygdaloideae</taxon>
        <taxon>Amygdaleae</taxon>
        <taxon>Prunus</taxon>
    </lineage>
</organism>
<sequence>MLDLRYASGLGRACDLQDNKRSTSIVSMPRVLEKGVSLIAGSVGKVPKATITRLNLVHASGPYRLFILV</sequence>
<dbReference type="EMBL" id="CABIKO010001068">
    <property type="protein sequence ID" value="VVA40760.1"/>
    <property type="molecule type" value="Genomic_DNA"/>
</dbReference>
<reference evidence="2" key="1">
    <citation type="submission" date="2019-07" db="EMBL/GenBank/DDBJ databases">
        <authorList>
            <person name="Alioto T."/>
            <person name="Alioto T."/>
            <person name="Gomez Garrido J."/>
        </authorList>
    </citation>
    <scope>NUCLEOTIDE SEQUENCE [LARGE SCALE GENOMIC DNA]</scope>
</reference>